<gene>
    <name evidence="1" type="ORF">L3049_10305</name>
</gene>
<proteinExistence type="predicted"/>
<sequence>MKKYIHLILIVFLFACEQKDGKQVSSDDSFVENGVVKQYDDQNRLSAEITFKNGVRHGLTRIYYSSGAISDEIMYVEDMRSGFAKKFHKNGQLYSLTPYHEDERQGIQKKYYANGKLWAETPYLRGQPGVGLKEYRKDGSLRSNFPGIEVQKIIKEDRIVLSLFLTNYSKNVVFYVSDFMKEKYIPVVAKPIYAKSGSGRYEIPYTRGTALDTTISIIAKYQTQDYNINVSQRKYRIIIK</sequence>
<protein>
    <recommendedName>
        <fullName evidence="3">MORN repeat variant</fullName>
    </recommendedName>
</protein>
<dbReference type="Gene3D" id="3.90.930.1">
    <property type="match status" value="1"/>
</dbReference>
<dbReference type="RefSeq" id="WP_275109728.1">
    <property type="nucleotide sequence ID" value="NZ_JAKJSC010000001.1"/>
</dbReference>
<dbReference type="SUPFAM" id="SSF82185">
    <property type="entry name" value="Histone H3 K4-specific methyltransferase SET7/9 N-terminal domain"/>
    <property type="match status" value="1"/>
</dbReference>
<keyword evidence="2" id="KW-1185">Reference proteome</keyword>
<evidence type="ECO:0008006" key="3">
    <source>
        <dbReference type="Google" id="ProtNLM"/>
    </source>
</evidence>
<reference evidence="1 2" key="1">
    <citation type="submission" date="2022-01" db="EMBL/GenBank/DDBJ databases">
        <title>Labilibaculum sp. nov, a marine bacterium isolated from Antarctica.</title>
        <authorList>
            <person name="Dai W."/>
        </authorList>
    </citation>
    <scope>NUCLEOTIDE SEQUENCE [LARGE SCALE GENOMIC DNA]</scope>
    <source>
        <strain evidence="1 2">DW002</strain>
    </source>
</reference>
<comment type="caution">
    <text evidence="1">The sequence shown here is derived from an EMBL/GenBank/DDBJ whole genome shotgun (WGS) entry which is preliminary data.</text>
</comment>
<evidence type="ECO:0000313" key="2">
    <source>
        <dbReference type="Proteomes" id="UP001528920"/>
    </source>
</evidence>
<dbReference type="EMBL" id="JAKJSC010000001">
    <property type="protein sequence ID" value="MDE5418402.1"/>
    <property type="molecule type" value="Genomic_DNA"/>
</dbReference>
<organism evidence="1 2">
    <name type="scientific">Paralabilibaculum antarcticum</name>
    <dbReference type="NCBI Taxonomy" id="2912572"/>
    <lineage>
        <taxon>Bacteria</taxon>
        <taxon>Pseudomonadati</taxon>
        <taxon>Bacteroidota</taxon>
        <taxon>Bacteroidia</taxon>
        <taxon>Marinilabiliales</taxon>
        <taxon>Marinifilaceae</taxon>
        <taxon>Paralabilibaculum</taxon>
    </lineage>
</organism>
<name>A0ABT5VSJ6_9BACT</name>
<dbReference type="Proteomes" id="UP001528920">
    <property type="component" value="Unassembled WGS sequence"/>
</dbReference>
<dbReference type="PROSITE" id="PS51257">
    <property type="entry name" value="PROKAR_LIPOPROTEIN"/>
    <property type="match status" value="1"/>
</dbReference>
<dbReference type="Pfam" id="PF07661">
    <property type="entry name" value="MORN_2"/>
    <property type="match status" value="2"/>
</dbReference>
<dbReference type="InterPro" id="IPR011652">
    <property type="entry name" value="MORN_2"/>
</dbReference>
<accession>A0ABT5VSJ6</accession>
<evidence type="ECO:0000313" key="1">
    <source>
        <dbReference type="EMBL" id="MDE5418402.1"/>
    </source>
</evidence>